<protein>
    <recommendedName>
        <fullName evidence="3">Helix-turn-helix domain-containing protein</fullName>
    </recommendedName>
</protein>
<organism evidence="1 2">
    <name type="scientific">Deinococcus budaensis</name>
    <dbReference type="NCBI Taxonomy" id="1665626"/>
    <lineage>
        <taxon>Bacteria</taxon>
        <taxon>Thermotogati</taxon>
        <taxon>Deinococcota</taxon>
        <taxon>Deinococci</taxon>
        <taxon>Deinococcales</taxon>
        <taxon>Deinococcaceae</taxon>
        <taxon>Deinococcus</taxon>
    </lineage>
</organism>
<proteinExistence type="predicted"/>
<evidence type="ECO:0008006" key="3">
    <source>
        <dbReference type="Google" id="ProtNLM"/>
    </source>
</evidence>
<keyword evidence="2" id="KW-1185">Reference proteome</keyword>
<gene>
    <name evidence="1" type="ORF">HNQ09_000605</name>
</gene>
<sequence>MNDITTLAILVQILAVLERLEQAVVSRDQVEHEHDKILKTAEAAQFLRIGQAELLGLVHSRQVPCTRWGKAFLFSKRQLIETFRTTAQNHLNNAAD</sequence>
<dbReference type="EMBL" id="JACHFN010000002">
    <property type="protein sequence ID" value="MBB5233188.1"/>
    <property type="molecule type" value="Genomic_DNA"/>
</dbReference>
<dbReference type="Proteomes" id="UP000525389">
    <property type="component" value="Unassembled WGS sequence"/>
</dbReference>
<evidence type="ECO:0000313" key="2">
    <source>
        <dbReference type="Proteomes" id="UP000525389"/>
    </source>
</evidence>
<name>A0A7W8GCX9_9DEIO</name>
<comment type="caution">
    <text evidence="1">The sequence shown here is derived from an EMBL/GenBank/DDBJ whole genome shotgun (WGS) entry which is preliminary data.</text>
</comment>
<dbReference type="RefSeq" id="WP_184025315.1">
    <property type="nucleotide sequence ID" value="NZ_JACHFN010000002.1"/>
</dbReference>
<evidence type="ECO:0000313" key="1">
    <source>
        <dbReference type="EMBL" id="MBB5233188.1"/>
    </source>
</evidence>
<dbReference type="AlphaFoldDB" id="A0A7W8GCX9"/>
<accession>A0A7W8GCX9</accession>
<reference evidence="1 2" key="1">
    <citation type="submission" date="2020-08" db="EMBL/GenBank/DDBJ databases">
        <title>Genomic Encyclopedia of Type Strains, Phase IV (KMG-IV): sequencing the most valuable type-strain genomes for metagenomic binning, comparative biology and taxonomic classification.</title>
        <authorList>
            <person name="Goeker M."/>
        </authorList>
    </citation>
    <scope>NUCLEOTIDE SEQUENCE [LARGE SCALE GENOMIC DNA]</scope>
    <source>
        <strain evidence="1 2">DSM 101791</strain>
    </source>
</reference>